<dbReference type="EMBL" id="MOMC01000031">
    <property type="protein sequence ID" value="ONH29734.1"/>
    <property type="molecule type" value="Genomic_DNA"/>
</dbReference>
<comment type="caution">
    <text evidence="2">The sequence shown here is derived from an EMBL/GenBank/DDBJ whole genome shotgun (WGS) entry which is preliminary data.</text>
</comment>
<protein>
    <submittedName>
        <fullName evidence="2">Uncharacterized protein</fullName>
    </submittedName>
</protein>
<reference evidence="3" key="1">
    <citation type="submission" date="2016-10" db="EMBL/GenBank/DDBJ databases">
        <title>Frankia sp. NRRL B-16386 Genome sequencing.</title>
        <authorList>
            <person name="Ghodhbane-Gtari F."/>
            <person name="Swanson E."/>
            <person name="Gueddou A."/>
            <person name="Hezbri K."/>
            <person name="Ktari K."/>
            <person name="Nouioui I."/>
            <person name="Morris K."/>
            <person name="Simpson S."/>
            <person name="Abebe-Akele F."/>
            <person name="Thomas K."/>
            <person name="Gtari M."/>
            <person name="Tisa L.S."/>
        </authorList>
    </citation>
    <scope>NUCLEOTIDE SEQUENCE [LARGE SCALE GENOMIC DNA]</scope>
    <source>
        <strain evidence="3">NRRL B-16386</strain>
    </source>
</reference>
<keyword evidence="1" id="KW-1133">Transmembrane helix</keyword>
<name>A0A1V2I9Y7_9ACTN</name>
<keyword evidence="3" id="KW-1185">Reference proteome</keyword>
<evidence type="ECO:0000313" key="3">
    <source>
        <dbReference type="Proteomes" id="UP000188929"/>
    </source>
</evidence>
<dbReference type="Proteomes" id="UP000188929">
    <property type="component" value="Unassembled WGS sequence"/>
</dbReference>
<dbReference type="AlphaFoldDB" id="A0A1V2I9Y7"/>
<organism evidence="2 3">
    <name type="scientific">Pseudofrankia asymbiotica</name>
    <dbReference type="NCBI Taxonomy" id="1834516"/>
    <lineage>
        <taxon>Bacteria</taxon>
        <taxon>Bacillati</taxon>
        <taxon>Actinomycetota</taxon>
        <taxon>Actinomycetes</taxon>
        <taxon>Frankiales</taxon>
        <taxon>Frankiaceae</taxon>
        <taxon>Pseudofrankia</taxon>
    </lineage>
</organism>
<accession>A0A1V2I9Y7</accession>
<evidence type="ECO:0000313" key="2">
    <source>
        <dbReference type="EMBL" id="ONH29734.1"/>
    </source>
</evidence>
<keyword evidence="1" id="KW-0812">Transmembrane</keyword>
<evidence type="ECO:0000256" key="1">
    <source>
        <dbReference type="SAM" id="Phobius"/>
    </source>
</evidence>
<gene>
    <name evidence="2" type="ORF">BL253_15855</name>
</gene>
<sequence>MGAREGYAVVIGAVVIFALLMAIPPLIVFPPIIYYYRKSAPLRAQAELDRTRRARELAGR</sequence>
<proteinExistence type="predicted"/>
<keyword evidence="1" id="KW-0472">Membrane</keyword>
<feature type="transmembrane region" description="Helical" evidence="1">
    <location>
        <begin position="6"/>
        <end position="36"/>
    </location>
</feature>